<name>A0A2G5FP41_9PSED</name>
<comment type="caution">
    <text evidence="1">The sequence shown here is derived from an EMBL/GenBank/DDBJ whole genome shotgun (WGS) entry which is preliminary data.</text>
</comment>
<proteinExistence type="predicted"/>
<protein>
    <submittedName>
        <fullName evidence="1">Uncharacterized protein</fullName>
    </submittedName>
</protein>
<reference evidence="2" key="1">
    <citation type="submission" date="2017-06" db="EMBL/GenBank/DDBJ databases">
        <authorList>
            <person name="Rastogi G."/>
            <person name="Vaishampayan P."/>
            <person name="Seuylemezian A."/>
        </authorList>
    </citation>
    <scope>NUCLEOTIDE SEQUENCE [LARGE SCALE GENOMIC DNA]</scope>
    <source>
        <strain evidence="2">PI11</strain>
    </source>
</reference>
<dbReference type="Proteomes" id="UP000229504">
    <property type="component" value="Unassembled WGS sequence"/>
</dbReference>
<evidence type="ECO:0000313" key="1">
    <source>
        <dbReference type="EMBL" id="PIA69724.1"/>
    </source>
</evidence>
<dbReference type="EMBL" id="NIQU01000003">
    <property type="protein sequence ID" value="PIA69724.1"/>
    <property type="molecule type" value="Genomic_DNA"/>
</dbReference>
<dbReference type="AlphaFoldDB" id="A0A2G5FP41"/>
<organism evidence="1 2">
    <name type="scientific">Pseudomonas sediminis</name>
    <dbReference type="NCBI Taxonomy" id="1691904"/>
    <lineage>
        <taxon>Bacteria</taxon>
        <taxon>Pseudomonadati</taxon>
        <taxon>Pseudomonadota</taxon>
        <taxon>Gammaproteobacteria</taxon>
        <taxon>Pseudomonadales</taxon>
        <taxon>Pseudomonadaceae</taxon>
        <taxon>Pseudomonas</taxon>
    </lineage>
</organism>
<gene>
    <name evidence="1" type="ORF">CDO35_08645</name>
</gene>
<accession>A0A2G5FP41</accession>
<sequence length="94" mass="10360">MNRRGRSGFSREQVVAGDSRLKRNAAQPLLQGISKNVGEAASARQKQAKKRSLRVVNEHLTGLAFQPVFNAAMATQVVFRGALQGWRSLEARRA</sequence>
<evidence type="ECO:0000313" key="2">
    <source>
        <dbReference type="Proteomes" id="UP000229504"/>
    </source>
</evidence>